<proteinExistence type="predicted"/>
<feature type="compositionally biased region" description="Acidic residues" evidence="1">
    <location>
        <begin position="108"/>
        <end position="117"/>
    </location>
</feature>
<feature type="region of interest" description="Disordered" evidence="1">
    <location>
        <begin position="59"/>
        <end position="85"/>
    </location>
</feature>
<keyword evidence="2" id="KW-1133">Transmembrane helix</keyword>
<evidence type="ECO:0000256" key="1">
    <source>
        <dbReference type="SAM" id="MobiDB-lite"/>
    </source>
</evidence>
<dbReference type="EMBL" id="JACHFW010000003">
    <property type="protein sequence ID" value="MBB5264153.1"/>
    <property type="molecule type" value="Genomic_DNA"/>
</dbReference>
<dbReference type="RefSeq" id="WP_183772573.1">
    <property type="nucleotide sequence ID" value="NZ_JACHFW010000003.1"/>
</dbReference>
<gene>
    <name evidence="3" type="ORF">HNP82_001258</name>
</gene>
<keyword evidence="4" id="KW-1185">Reference proteome</keyword>
<keyword evidence="2" id="KW-0472">Membrane</keyword>
<protein>
    <submittedName>
        <fullName evidence="3">Uncharacterized protein</fullName>
    </submittedName>
</protein>
<comment type="caution">
    <text evidence="3">The sequence shown here is derived from an EMBL/GenBank/DDBJ whole genome shotgun (WGS) entry which is preliminary data.</text>
</comment>
<feature type="transmembrane region" description="Helical" evidence="2">
    <location>
        <begin position="27"/>
        <end position="47"/>
    </location>
</feature>
<evidence type="ECO:0000256" key="2">
    <source>
        <dbReference type="SAM" id="Phobius"/>
    </source>
</evidence>
<keyword evidence="2" id="KW-0812">Transmembrane</keyword>
<sequence>MDEHRRYRERRIEAQKRARAARKRRRIKIAAACGAALCAAIGIGVYAGNSLSGQKDMAVDTMASESTESAAEGMSDSSSDILSESGNMEIFTDGSIAEGAASVSSESDGQDGSEVETSEALLELEQEIEEILAEIDGVWSVYVKDLGTDDILSMNNQRTVG</sequence>
<evidence type="ECO:0000313" key="3">
    <source>
        <dbReference type="EMBL" id="MBB5264153.1"/>
    </source>
</evidence>
<dbReference type="AlphaFoldDB" id="A0A7W8H9Y1"/>
<evidence type="ECO:0000313" key="4">
    <source>
        <dbReference type="Proteomes" id="UP000543642"/>
    </source>
</evidence>
<organism evidence="3 4">
    <name type="scientific">Catenibacillus scindens</name>
    <dbReference type="NCBI Taxonomy" id="673271"/>
    <lineage>
        <taxon>Bacteria</taxon>
        <taxon>Bacillati</taxon>
        <taxon>Bacillota</taxon>
        <taxon>Clostridia</taxon>
        <taxon>Lachnospirales</taxon>
        <taxon>Lachnospiraceae</taxon>
        <taxon>Catenibacillus</taxon>
    </lineage>
</organism>
<reference evidence="3 4" key="1">
    <citation type="submission" date="2020-08" db="EMBL/GenBank/DDBJ databases">
        <title>Genomic Encyclopedia of Type Strains, Phase IV (KMG-IV): sequencing the most valuable type-strain genomes for metagenomic binning, comparative biology and taxonomic classification.</title>
        <authorList>
            <person name="Goeker M."/>
        </authorList>
    </citation>
    <scope>NUCLEOTIDE SEQUENCE [LARGE SCALE GENOMIC DNA]</scope>
    <source>
        <strain evidence="3 4">DSM 106146</strain>
    </source>
</reference>
<feature type="compositionally biased region" description="Low complexity" evidence="1">
    <location>
        <begin position="75"/>
        <end position="85"/>
    </location>
</feature>
<dbReference type="Proteomes" id="UP000543642">
    <property type="component" value="Unassembled WGS sequence"/>
</dbReference>
<accession>A0A7W8H9Y1</accession>
<name>A0A7W8H9Y1_9FIRM</name>
<feature type="region of interest" description="Disordered" evidence="1">
    <location>
        <begin position="97"/>
        <end position="117"/>
    </location>
</feature>